<dbReference type="Gene3D" id="3.40.50.300">
    <property type="entry name" value="P-loop containing nucleotide triphosphate hydrolases"/>
    <property type="match status" value="1"/>
</dbReference>
<keyword evidence="1" id="KW-0433">Leucine-rich repeat</keyword>
<dbReference type="EMBL" id="SMOL01000559">
    <property type="protein sequence ID" value="KAB2607122.1"/>
    <property type="molecule type" value="Genomic_DNA"/>
</dbReference>
<dbReference type="PRINTS" id="PR00364">
    <property type="entry name" value="DISEASERSIST"/>
</dbReference>
<dbReference type="FunFam" id="1.10.10.10:FF:000322">
    <property type="entry name" value="Probable disease resistance protein At1g63360"/>
    <property type="match status" value="1"/>
</dbReference>
<evidence type="ECO:0000256" key="4">
    <source>
        <dbReference type="ARBA" id="ARBA00022821"/>
    </source>
</evidence>
<sequence length="1455" mass="164259">MAAALIGQAFISASIQVLCERIASTDFGDLFRQKKLDEPLLMKLKMTLLTLCAVLNDAEEKQISNPAVREWLDELKHAVFDAEDLLDEIDTEALRCKVEGEGQTEKLTKKVWNFFSTSLSHFYQSMNVEIQGLLQRLDDFVQQKVALGLTEVVGRKVSQRTPTTSLIHEPFVYGRDKDKENLSKVLFSDDASEDDVSIITIVGMGGVGKTTLARVLYNDDKVKKHFTLKSWACVSEDYDAIRVTKTLLESVTSTPCNMTDLNLLQVELREQLRGKKFLFVLDDLWNEKYFDWKCLQTPFTSGARGSKVIVTTRSENVASLMKNVPIQYLEPLSHEDCWLLLAKHAFGNENHNAHPTLEELGKKIARKCKGLPLAAETLGGLLRYQRDFEEWNILLNSSLWELPYDKSDILPALRLSYHYLPSQLKRCFVYCSFFPKGYQLKKEDMVLLWMAEGFIPQGLNGKRMEEMARKYFDELVSRSLLQKSGERGFTMHDLLNDLGQFMSRGFFLKLEEMELQEVKRLRHLSYARGEIDAAKKFEPLNGAKCLRTFLPTSFETDRWSKKFYISKKFLHDLLPALKCLWVLSLSRYRNVNELPDSIGNLIHLRFLDLSHTAIESLPSVVCTLYNLQTLLLSNCYALIELPADMRKLINLRTLTLADCCSLAKLPVDMRELTSLHYLDVNGTKIEEMPVEIGRLKSLRTLTAFVVGKSTGSSIAELKELPHLRGKLSILNLQNVVDVMHALDANLKDMKELKDLELAWGDGDADDSQKERDVLDKLQPCINLEKLSIRFYGGTSFPNWLGSSNSFSNIQFMCISDCRYCLSLPSFGQLPTLKELCIIRMEFVRTIGYEFYGDCNGASVIQPFQSLKTLKFEEMPEWEDWLPSPSGGQCSDFPCLQEMRIRNCPKLRGYLPNRLPCLKTLRVSGCEFLQLHDEWATTSSSSSSSLNMDYLQNSLEIHINGCPGLLPLIEREEKKFLSTLGIFNFVAIQCLPKMQYLERLTLSNCPTVSSLEFLSHEVMAELTSLEYLDIEKSFHSVRSFPLGVFPKLSTLVINGCENLESFSIEGVDQNLSHLNHLRIYDCPNLESFPDGGLPTPNLRHLQVNGCKNLKSFPERIRTLTALGTLALYNLPNLVSFAQGGLPPNLQYLYVRNCDRVRPSVEWGLQRLVSLREVSIGGEIWAMLLKEQLLPTTLNSVRIAGLSTLKSLDGKGLRHLTSLQKLSIYGCPSLEFLPAEGLQHLTSLQQVSISRCPNLQFLPEDGLPPSLSFLEIYSCSTLEKRNKHGAVDHSPFFPKSQFHRFGITPSLPSVSEQLPITSLSPSLTITFISCFGDLLDSIIVDVASERHRIVKGLDRNFEEKEEELRLSAQARVRVADPSNSGEANSKFAPHLEKCVGKGRKARLKVTRSSTAAQTRNSRGNPASTYSTYSCSNSTSRLSNEASGVAGEEYSNGALEEP</sequence>
<reference evidence="12 13" key="3">
    <citation type="submission" date="2019-11" db="EMBL/GenBank/DDBJ databases">
        <title>A de novo genome assembly of a pear dwarfing rootstock.</title>
        <authorList>
            <person name="Wang F."/>
            <person name="Wang J."/>
            <person name="Li S."/>
            <person name="Zhang Y."/>
            <person name="Fang M."/>
            <person name="Ma L."/>
            <person name="Zhao Y."/>
            <person name="Jiang S."/>
        </authorList>
    </citation>
    <scope>NUCLEOTIDE SEQUENCE [LARGE SCALE GENOMIC DNA]</scope>
    <source>
        <strain evidence="12">S2</strain>
        <tissue evidence="12">Leaf</tissue>
    </source>
</reference>
<dbReference type="Pfam" id="PF23559">
    <property type="entry name" value="WHD_DRP"/>
    <property type="match status" value="1"/>
</dbReference>
<dbReference type="InterPro" id="IPR055414">
    <property type="entry name" value="LRR_R13L4/SHOC2-like"/>
</dbReference>
<dbReference type="InterPro" id="IPR003591">
    <property type="entry name" value="Leu-rich_rpt_typical-subtyp"/>
</dbReference>
<feature type="domain" description="Disease resistance R13L4/SHOC-2-like LRR" evidence="10">
    <location>
        <begin position="579"/>
        <end position="656"/>
    </location>
</feature>
<dbReference type="GO" id="GO:0005524">
    <property type="term" value="F:ATP binding"/>
    <property type="evidence" value="ECO:0007669"/>
    <property type="project" value="UniProtKB-KW"/>
</dbReference>
<evidence type="ECO:0000256" key="6">
    <source>
        <dbReference type="SAM" id="MobiDB-lite"/>
    </source>
</evidence>
<dbReference type="PANTHER" id="PTHR36766">
    <property type="entry name" value="PLANT BROAD-SPECTRUM MILDEW RESISTANCE PROTEIN RPW8"/>
    <property type="match status" value="1"/>
</dbReference>
<dbReference type="Gene3D" id="1.10.8.430">
    <property type="entry name" value="Helical domain of apoptotic protease-activating factors"/>
    <property type="match status" value="1"/>
</dbReference>
<dbReference type="FunFam" id="3.40.50.300:FF:001091">
    <property type="entry name" value="Probable disease resistance protein At1g61300"/>
    <property type="match status" value="1"/>
</dbReference>
<evidence type="ECO:0000256" key="3">
    <source>
        <dbReference type="ARBA" id="ARBA00022741"/>
    </source>
</evidence>
<dbReference type="InterPro" id="IPR027417">
    <property type="entry name" value="P-loop_NTPase"/>
</dbReference>
<gene>
    <name evidence="12" type="ORF">D8674_006839</name>
</gene>
<evidence type="ECO:0000259" key="7">
    <source>
        <dbReference type="Pfam" id="PF00931"/>
    </source>
</evidence>
<dbReference type="OrthoDB" id="1160433at2759"/>
<evidence type="ECO:0000256" key="2">
    <source>
        <dbReference type="ARBA" id="ARBA00022737"/>
    </source>
</evidence>
<dbReference type="InterPro" id="IPR041118">
    <property type="entry name" value="Rx_N"/>
</dbReference>
<keyword evidence="4" id="KW-0611">Plant defense</keyword>
<dbReference type="SUPFAM" id="SSF52540">
    <property type="entry name" value="P-loop containing nucleoside triphosphate hydrolases"/>
    <property type="match status" value="1"/>
</dbReference>
<evidence type="ECO:0000256" key="5">
    <source>
        <dbReference type="ARBA" id="ARBA00022840"/>
    </source>
</evidence>
<feature type="domain" description="Disease resistance protein winged helix" evidence="9">
    <location>
        <begin position="434"/>
        <end position="498"/>
    </location>
</feature>
<dbReference type="InterPro" id="IPR058922">
    <property type="entry name" value="WHD_DRP"/>
</dbReference>
<dbReference type="InterPro" id="IPR036388">
    <property type="entry name" value="WH-like_DNA-bd_sf"/>
</dbReference>
<keyword evidence="3" id="KW-0547">Nucleotide-binding</keyword>
<keyword evidence="13" id="KW-1185">Reference proteome</keyword>
<dbReference type="Pfam" id="PF00931">
    <property type="entry name" value="NB-ARC"/>
    <property type="match status" value="1"/>
</dbReference>
<evidence type="ECO:0000313" key="13">
    <source>
        <dbReference type="Proteomes" id="UP000327157"/>
    </source>
</evidence>
<comment type="caution">
    <text evidence="12">The sequence shown here is derived from an EMBL/GenBank/DDBJ whole genome shotgun (WGS) entry which is preliminary data.</text>
</comment>
<dbReference type="Pfam" id="PF23598">
    <property type="entry name" value="LRR_14"/>
    <property type="match status" value="1"/>
</dbReference>
<dbReference type="Proteomes" id="UP000327157">
    <property type="component" value="Chromosome 11"/>
</dbReference>
<proteinExistence type="predicted"/>
<dbReference type="Pfam" id="PF25019">
    <property type="entry name" value="LRR_R13L1-DRL21"/>
    <property type="match status" value="1"/>
</dbReference>
<dbReference type="InterPro" id="IPR032675">
    <property type="entry name" value="LRR_dom_sf"/>
</dbReference>
<evidence type="ECO:0000259" key="10">
    <source>
        <dbReference type="Pfam" id="PF23598"/>
    </source>
</evidence>
<evidence type="ECO:0000259" key="11">
    <source>
        <dbReference type="Pfam" id="PF25019"/>
    </source>
</evidence>
<dbReference type="InterPro" id="IPR042197">
    <property type="entry name" value="Apaf_helical"/>
</dbReference>
<dbReference type="GO" id="GO:0006952">
    <property type="term" value="P:defense response"/>
    <property type="evidence" value="ECO:0007669"/>
    <property type="project" value="UniProtKB-KW"/>
</dbReference>
<organism evidence="12 13">
    <name type="scientific">Pyrus ussuriensis x Pyrus communis</name>
    <dbReference type="NCBI Taxonomy" id="2448454"/>
    <lineage>
        <taxon>Eukaryota</taxon>
        <taxon>Viridiplantae</taxon>
        <taxon>Streptophyta</taxon>
        <taxon>Embryophyta</taxon>
        <taxon>Tracheophyta</taxon>
        <taxon>Spermatophyta</taxon>
        <taxon>Magnoliopsida</taxon>
        <taxon>eudicotyledons</taxon>
        <taxon>Gunneridae</taxon>
        <taxon>Pentapetalae</taxon>
        <taxon>rosids</taxon>
        <taxon>fabids</taxon>
        <taxon>Rosales</taxon>
        <taxon>Rosaceae</taxon>
        <taxon>Amygdaloideae</taxon>
        <taxon>Maleae</taxon>
        <taxon>Pyrus</taxon>
    </lineage>
</organism>
<evidence type="ECO:0000259" key="9">
    <source>
        <dbReference type="Pfam" id="PF23559"/>
    </source>
</evidence>
<dbReference type="SMART" id="SM00369">
    <property type="entry name" value="LRR_TYP"/>
    <property type="match status" value="3"/>
</dbReference>
<feature type="region of interest" description="Disordered" evidence="6">
    <location>
        <begin position="1396"/>
        <end position="1455"/>
    </location>
</feature>
<dbReference type="InterPro" id="IPR002182">
    <property type="entry name" value="NB-ARC"/>
</dbReference>
<dbReference type="InterPro" id="IPR056789">
    <property type="entry name" value="LRR_R13L1-DRL21"/>
</dbReference>
<name>A0A5N5G152_9ROSA</name>
<keyword evidence="2" id="KW-0677">Repeat</keyword>
<reference evidence="13" key="2">
    <citation type="submission" date="2019-10" db="EMBL/GenBank/DDBJ databases">
        <title>A de novo genome assembly of a pear dwarfing rootstock.</title>
        <authorList>
            <person name="Wang F."/>
            <person name="Wang J."/>
            <person name="Li S."/>
            <person name="Zhang Y."/>
            <person name="Fang M."/>
            <person name="Ma L."/>
            <person name="Zhao Y."/>
            <person name="Jiang S."/>
        </authorList>
    </citation>
    <scope>NUCLEOTIDE SEQUENCE [LARGE SCALE GENOMIC DNA]</scope>
</reference>
<evidence type="ECO:0000259" key="8">
    <source>
        <dbReference type="Pfam" id="PF18052"/>
    </source>
</evidence>
<dbReference type="GO" id="GO:0043531">
    <property type="term" value="F:ADP binding"/>
    <property type="evidence" value="ECO:0007669"/>
    <property type="project" value="InterPro"/>
</dbReference>
<feature type="compositionally biased region" description="Low complexity" evidence="6">
    <location>
        <begin position="1421"/>
        <end position="1437"/>
    </location>
</feature>
<dbReference type="Gene3D" id="1.20.5.4130">
    <property type="match status" value="1"/>
</dbReference>
<dbReference type="Gene3D" id="1.10.10.10">
    <property type="entry name" value="Winged helix-like DNA-binding domain superfamily/Winged helix DNA-binding domain"/>
    <property type="match status" value="1"/>
</dbReference>
<feature type="domain" description="R13L1/DRL21-like LRR repeat region" evidence="11">
    <location>
        <begin position="714"/>
        <end position="840"/>
    </location>
</feature>
<evidence type="ECO:0000313" key="12">
    <source>
        <dbReference type="EMBL" id="KAB2607122.1"/>
    </source>
</evidence>
<keyword evidence="5" id="KW-0067">ATP-binding</keyword>
<feature type="domain" description="NB-ARC" evidence="7">
    <location>
        <begin position="177"/>
        <end position="349"/>
    </location>
</feature>
<dbReference type="GO" id="GO:0051707">
    <property type="term" value="P:response to other organism"/>
    <property type="evidence" value="ECO:0007669"/>
    <property type="project" value="UniProtKB-ARBA"/>
</dbReference>
<reference evidence="12 13" key="1">
    <citation type="submission" date="2019-09" db="EMBL/GenBank/DDBJ databases">
        <authorList>
            <person name="Ou C."/>
        </authorList>
    </citation>
    <scope>NUCLEOTIDE SEQUENCE [LARGE SCALE GENOMIC DNA]</scope>
    <source>
        <strain evidence="12">S2</strain>
        <tissue evidence="12">Leaf</tissue>
    </source>
</reference>
<feature type="compositionally biased region" description="Polar residues" evidence="6">
    <location>
        <begin position="1404"/>
        <end position="1420"/>
    </location>
</feature>
<dbReference type="SUPFAM" id="SSF52058">
    <property type="entry name" value="L domain-like"/>
    <property type="match status" value="2"/>
</dbReference>
<evidence type="ECO:0000256" key="1">
    <source>
        <dbReference type="ARBA" id="ARBA00022614"/>
    </source>
</evidence>
<protein>
    <submittedName>
        <fullName evidence="12">Disease resistance RPP13-like protein 1</fullName>
    </submittedName>
</protein>
<dbReference type="Pfam" id="PF18052">
    <property type="entry name" value="Rx_N"/>
    <property type="match status" value="1"/>
</dbReference>
<accession>A0A5N5G152</accession>
<dbReference type="PANTHER" id="PTHR36766:SF40">
    <property type="entry name" value="DISEASE RESISTANCE PROTEIN RGA3"/>
    <property type="match status" value="1"/>
</dbReference>
<dbReference type="Gene3D" id="3.80.10.10">
    <property type="entry name" value="Ribonuclease Inhibitor"/>
    <property type="match status" value="3"/>
</dbReference>
<feature type="domain" description="Disease resistance N-terminal" evidence="8">
    <location>
        <begin position="11"/>
        <end position="103"/>
    </location>
</feature>